<dbReference type="RefSeq" id="WP_038682655.1">
    <property type="nucleotide sequence ID" value="NZ_CP007514.1"/>
</dbReference>
<evidence type="ECO:0008006" key="4">
    <source>
        <dbReference type="Google" id="ProtNLM"/>
    </source>
</evidence>
<dbReference type="STRING" id="42256.RradSPS_2175"/>
<evidence type="ECO:0000313" key="2">
    <source>
        <dbReference type="EMBL" id="MDX5894861.1"/>
    </source>
</evidence>
<organism evidence="1 3">
    <name type="scientific">Rubrobacter radiotolerans</name>
    <name type="common">Arthrobacter radiotolerans</name>
    <dbReference type="NCBI Taxonomy" id="42256"/>
    <lineage>
        <taxon>Bacteria</taxon>
        <taxon>Bacillati</taxon>
        <taxon>Actinomycetota</taxon>
        <taxon>Rubrobacteria</taxon>
        <taxon>Rubrobacterales</taxon>
        <taxon>Rubrobacteraceae</taxon>
        <taxon>Rubrobacter</taxon>
    </lineage>
</organism>
<dbReference type="HOGENOM" id="CLU_1495157_0_0_11"/>
<gene>
    <name evidence="1" type="ORF">RradSPS_2175</name>
    <name evidence="2" type="ORF">SIL72_12605</name>
</gene>
<name>A0A023X535_RUBRA</name>
<dbReference type="AlphaFoldDB" id="A0A023X535"/>
<evidence type="ECO:0000313" key="3">
    <source>
        <dbReference type="Proteomes" id="UP000025229"/>
    </source>
</evidence>
<sequence>MAAREGSQPEGAKRLSEAFGESYQQVVKTAVDNQQRNVQLAQNWVESITGVMESQAETNRALTRAMESYARVVDEAVKSQERTSRALSESLDAYREVIERTTDLQERNVKLVENLFGGVTGELRGQMQGSQEMIKALMQGSERQMNAFQEMLAEATASYTNLMNAPFELYQKNLEAMGMARKKS</sequence>
<dbReference type="Proteomes" id="UP000025229">
    <property type="component" value="Chromosome"/>
</dbReference>
<reference evidence="2" key="2">
    <citation type="submission" date="2023-11" db="EMBL/GenBank/DDBJ databases">
        <title>MicrobeMod: A computational toolkit for identifying prokaryotic methylation and restriction-modification with nanopore sequencing.</title>
        <authorList>
            <person name="Crits-Christoph A."/>
            <person name="Kang S.C."/>
            <person name="Lee H."/>
            <person name="Ostrov N."/>
        </authorList>
    </citation>
    <scope>NUCLEOTIDE SEQUENCE</scope>
    <source>
        <strain evidence="2">ATCC 51242</strain>
    </source>
</reference>
<dbReference type="EMBL" id="JAWXXX010000001">
    <property type="protein sequence ID" value="MDX5894861.1"/>
    <property type="molecule type" value="Genomic_DNA"/>
</dbReference>
<evidence type="ECO:0000313" key="1">
    <source>
        <dbReference type="EMBL" id="AHY47458.1"/>
    </source>
</evidence>
<proteinExistence type="predicted"/>
<keyword evidence="3" id="KW-1185">Reference proteome</keyword>
<protein>
    <recommendedName>
        <fullName evidence="4">Phasin protein</fullName>
    </recommendedName>
</protein>
<dbReference type="OrthoDB" id="5242734at2"/>
<accession>A0A023X535</accession>
<dbReference type="EMBL" id="CP007514">
    <property type="protein sequence ID" value="AHY47458.1"/>
    <property type="molecule type" value="Genomic_DNA"/>
</dbReference>
<dbReference type="KEGG" id="rrd:RradSPS_2175"/>
<dbReference type="Proteomes" id="UP001281130">
    <property type="component" value="Unassembled WGS sequence"/>
</dbReference>
<reference evidence="1 3" key="1">
    <citation type="submission" date="2014-03" db="EMBL/GenBank/DDBJ databases">
        <title>Complete genome sequence of the Radio-Resistant Rubrobacter radiotolerans RSPS-4.</title>
        <authorList>
            <person name="Egas C.C."/>
            <person name="Barroso C.C."/>
            <person name="Froufe H.J.C."/>
            <person name="Pacheco J.J."/>
            <person name="Albuquerque L.L."/>
            <person name="da Costa M.M.S."/>
        </authorList>
    </citation>
    <scope>NUCLEOTIDE SEQUENCE [LARGE SCALE GENOMIC DNA]</scope>
    <source>
        <strain evidence="1 3">RSPS-4</strain>
    </source>
</reference>